<dbReference type="Proteomes" id="UP001501510">
    <property type="component" value="Unassembled WGS sequence"/>
</dbReference>
<dbReference type="RefSeq" id="WP_343763252.1">
    <property type="nucleotide sequence ID" value="NZ_BAAACG010000016.1"/>
</dbReference>
<evidence type="ECO:0000313" key="2">
    <source>
        <dbReference type="Proteomes" id="UP001501510"/>
    </source>
</evidence>
<dbReference type="Pfam" id="PF03698">
    <property type="entry name" value="UPF0180"/>
    <property type="match status" value="1"/>
</dbReference>
<sequence>MHIFVSNNLQYIKNELEKRGYNISINYDKPYDAIICDLKEEGTLNLFYKNNINAKGALIIDSSGKNIEEIEDILNYRSFTPLF</sequence>
<organism evidence="1 2">
    <name type="scientific">Clostridium oceanicum</name>
    <dbReference type="NCBI Taxonomy" id="1543"/>
    <lineage>
        <taxon>Bacteria</taxon>
        <taxon>Bacillati</taxon>
        <taxon>Bacillota</taxon>
        <taxon>Clostridia</taxon>
        <taxon>Eubacteriales</taxon>
        <taxon>Clostridiaceae</taxon>
        <taxon>Clostridium</taxon>
    </lineage>
</organism>
<keyword evidence="2" id="KW-1185">Reference proteome</keyword>
<dbReference type="EMBL" id="BAAACG010000016">
    <property type="protein sequence ID" value="GAA0745663.1"/>
    <property type="molecule type" value="Genomic_DNA"/>
</dbReference>
<evidence type="ECO:0000313" key="1">
    <source>
        <dbReference type="EMBL" id="GAA0745663.1"/>
    </source>
</evidence>
<reference evidence="1 2" key="1">
    <citation type="journal article" date="2019" name="Int. J. Syst. Evol. Microbiol.">
        <title>The Global Catalogue of Microorganisms (GCM) 10K type strain sequencing project: providing services to taxonomists for standard genome sequencing and annotation.</title>
        <authorList>
            <consortium name="The Broad Institute Genomics Platform"/>
            <consortium name="The Broad Institute Genome Sequencing Center for Infectious Disease"/>
            <person name="Wu L."/>
            <person name="Ma J."/>
        </authorList>
    </citation>
    <scope>NUCLEOTIDE SEQUENCE [LARGE SCALE GENOMIC DNA]</scope>
    <source>
        <strain evidence="1 2">JCM 1407</strain>
    </source>
</reference>
<name>A0ABN1JS69_9CLOT</name>
<protein>
    <submittedName>
        <fullName evidence="1">YkuS family protein</fullName>
    </submittedName>
</protein>
<proteinExistence type="predicted"/>
<comment type="caution">
    <text evidence="1">The sequence shown here is derived from an EMBL/GenBank/DDBJ whole genome shotgun (WGS) entry which is preliminary data.</text>
</comment>
<accession>A0ABN1JS69</accession>
<gene>
    <name evidence="1" type="ORF">GCM10008906_32330</name>
</gene>
<dbReference type="InterPro" id="IPR005370">
    <property type="entry name" value="UPF0180"/>
</dbReference>